<protein>
    <submittedName>
        <fullName evidence="1">DNA-binding protein</fullName>
    </submittedName>
</protein>
<dbReference type="Gene3D" id="1.10.238.160">
    <property type="match status" value="1"/>
</dbReference>
<reference evidence="1" key="1">
    <citation type="submission" date="2018-01" db="EMBL/GenBank/DDBJ databases">
        <title>FDA dAtabase for Regulatory Grade micrObial Sequences (FDA-ARGOS): Supporting development and validation of Infectious Disease Dx tests.</title>
        <authorList>
            <person name="Hoffmann M."/>
            <person name="Allard M."/>
            <person name="Evans P."/>
            <person name="Brown E."/>
            <person name="Tallon L."/>
            <person name="Sadzewicz L."/>
            <person name="Sengamalay N."/>
            <person name="Ott S."/>
            <person name="Godinez A."/>
            <person name="Nagaraj S."/>
            <person name="Vyas G."/>
            <person name="Aluvathingal J."/>
            <person name="Nadendla S."/>
            <person name="Geyer C."/>
            <person name="Sichtig H."/>
        </authorList>
    </citation>
    <scope>NUCLEOTIDE SEQUENCE</scope>
    <source>
        <strain evidence="1">FDAARGOS_107</strain>
    </source>
</reference>
<evidence type="ECO:0000313" key="2">
    <source>
        <dbReference type="Proteomes" id="UP000067422"/>
    </source>
</evidence>
<dbReference type="InterPro" id="IPR010260">
    <property type="entry name" value="AlpA"/>
</dbReference>
<dbReference type="PANTHER" id="PTHR36154:SF1">
    <property type="entry name" value="DNA-BINDING TRANSCRIPTIONAL ACTIVATOR ALPA"/>
    <property type="match status" value="1"/>
</dbReference>
<dbReference type="PANTHER" id="PTHR36154">
    <property type="entry name" value="DNA-BINDING TRANSCRIPTIONAL ACTIVATOR ALPA"/>
    <property type="match status" value="1"/>
</dbReference>
<organism evidence="1 2">
    <name type="scientific">Vibrio harveyi</name>
    <name type="common">Beneckea harveyi</name>
    <dbReference type="NCBI Taxonomy" id="669"/>
    <lineage>
        <taxon>Bacteria</taxon>
        <taxon>Pseudomonadati</taxon>
        <taxon>Pseudomonadota</taxon>
        <taxon>Gammaproteobacteria</taxon>
        <taxon>Vibrionales</taxon>
        <taxon>Vibrionaceae</taxon>
        <taxon>Vibrio</taxon>
    </lineage>
</organism>
<evidence type="ECO:0000313" key="1">
    <source>
        <dbReference type="EMBL" id="AMF98502.2"/>
    </source>
</evidence>
<dbReference type="InterPro" id="IPR052931">
    <property type="entry name" value="Prophage_regulatory_activator"/>
</dbReference>
<proteinExistence type="predicted"/>
<dbReference type="Pfam" id="PF05930">
    <property type="entry name" value="Phage_AlpA"/>
    <property type="match status" value="1"/>
</dbReference>
<keyword evidence="2" id="KW-1185">Reference proteome</keyword>
<dbReference type="Proteomes" id="UP000067422">
    <property type="component" value="Chromosome 1"/>
</dbReference>
<sequence>MNEDTEELIMRLIRLKEVMDQTALSRSAVYRKMNEGSFPQSVSLGDRAVAWVESEVQDWIAQRIAHHAREFKGYNAEHSYF</sequence>
<name>A0ABN4L2H8_VIBHA</name>
<dbReference type="GO" id="GO:0003677">
    <property type="term" value="F:DNA binding"/>
    <property type="evidence" value="ECO:0007669"/>
    <property type="project" value="UniProtKB-KW"/>
</dbReference>
<dbReference type="EMBL" id="CP014038">
    <property type="protein sequence ID" value="AMF98502.2"/>
    <property type="molecule type" value="Genomic_DNA"/>
</dbReference>
<gene>
    <name evidence="1" type="ORF">AL538_12625</name>
</gene>
<accession>A0ABN4L2H8</accession>
<keyword evidence="1" id="KW-0238">DNA-binding</keyword>